<organism evidence="1 2">
    <name type="scientific">Aureliella helgolandensis</name>
    <dbReference type="NCBI Taxonomy" id="2527968"/>
    <lineage>
        <taxon>Bacteria</taxon>
        <taxon>Pseudomonadati</taxon>
        <taxon>Planctomycetota</taxon>
        <taxon>Planctomycetia</taxon>
        <taxon>Pirellulales</taxon>
        <taxon>Pirellulaceae</taxon>
        <taxon>Aureliella</taxon>
    </lineage>
</organism>
<sequence>MGNPLPRRMFCVGLFAAAGGCRGYQYGHLLRDGQADMVGSHSAGGEVYKPLVEESVARLLGACEVTPASATYTPEGIPLARRVCFVGVENKSSEELGDFKDQIYQLIDTQINRAGSFEAISRRMVDAALDETRLRPDSLLVASNMRIFTAVLERDGQPVDYLLYATLTSGTTDRNKSSQRDYLLTLELVDTRSGSYLKEQAEISKGYHRSPLGKLANYSIFPSGR</sequence>
<dbReference type="PROSITE" id="PS51257">
    <property type="entry name" value="PROKAR_LIPOPROTEIN"/>
    <property type="match status" value="1"/>
</dbReference>
<dbReference type="Gene3D" id="3.40.50.10610">
    <property type="entry name" value="ABC-type transport auxiliary lipoprotein component"/>
    <property type="match status" value="1"/>
</dbReference>
<dbReference type="KEGG" id="ahel:Q31a_10850"/>
<keyword evidence="2" id="KW-1185">Reference proteome</keyword>
<protein>
    <recommendedName>
        <fullName evidence="3">Penicillin-binding protein activator LpoB</fullName>
    </recommendedName>
</protein>
<accession>A0A518G2H5</accession>
<dbReference type="AlphaFoldDB" id="A0A518G2H5"/>
<gene>
    <name evidence="1" type="ORF">Q31a_10850</name>
</gene>
<proteinExistence type="predicted"/>
<evidence type="ECO:0000313" key="2">
    <source>
        <dbReference type="Proteomes" id="UP000318017"/>
    </source>
</evidence>
<dbReference type="RefSeq" id="WP_231691073.1">
    <property type="nucleotide sequence ID" value="NZ_CP036298.1"/>
</dbReference>
<dbReference type="Proteomes" id="UP000318017">
    <property type="component" value="Chromosome"/>
</dbReference>
<dbReference type="Pfam" id="PF13036">
    <property type="entry name" value="LpoB"/>
    <property type="match status" value="1"/>
</dbReference>
<evidence type="ECO:0000313" key="1">
    <source>
        <dbReference type="EMBL" id="QDV22794.1"/>
    </source>
</evidence>
<dbReference type="InterPro" id="IPR014094">
    <property type="entry name" value="LpoB"/>
</dbReference>
<reference evidence="1 2" key="1">
    <citation type="submission" date="2019-02" db="EMBL/GenBank/DDBJ databases">
        <title>Deep-cultivation of Planctomycetes and their phenomic and genomic characterization uncovers novel biology.</title>
        <authorList>
            <person name="Wiegand S."/>
            <person name="Jogler M."/>
            <person name="Boedeker C."/>
            <person name="Pinto D."/>
            <person name="Vollmers J."/>
            <person name="Rivas-Marin E."/>
            <person name="Kohn T."/>
            <person name="Peeters S.H."/>
            <person name="Heuer A."/>
            <person name="Rast P."/>
            <person name="Oberbeckmann S."/>
            <person name="Bunk B."/>
            <person name="Jeske O."/>
            <person name="Meyerdierks A."/>
            <person name="Storesund J.E."/>
            <person name="Kallscheuer N."/>
            <person name="Luecker S."/>
            <person name="Lage O.M."/>
            <person name="Pohl T."/>
            <person name="Merkel B.J."/>
            <person name="Hornburger P."/>
            <person name="Mueller R.-W."/>
            <person name="Bruemmer F."/>
            <person name="Labrenz M."/>
            <person name="Spormann A.M."/>
            <person name="Op den Camp H."/>
            <person name="Overmann J."/>
            <person name="Amann R."/>
            <person name="Jetten M.S.M."/>
            <person name="Mascher T."/>
            <person name="Medema M.H."/>
            <person name="Devos D.P."/>
            <person name="Kaster A.-K."/>
            <person name="Ovreas L."/>
            <person name="Rohde M."/>
            <person name="Galperin M.Y."/>
            <person name="Jogler C."/>
        </authorList>
    </citation>
    <scope>NUCLEOTIDE SEQUENCE [LARGE SCALE GENOMIC DNA]</scope>
    <source>
        <strain evidence="1 2">Q31a</strain>
    </source>
</reference>
<evidence type="ECO:0008006" key="3">
    <source>
        <dbReference type="Google" id="ProtNLM"/>
    </source>
</evidence>
<dbReference type="EMBL" id="CP036298">
    <property type="protein sequence ID" value="QDV22794.1"/>
    <property type="molecule type" value="Genomic_DNA"/>
</dbReference>
<name>A0A518G2H5_9BACT</name>